<dbReference type="InterPro" id="IPR012429">
    <property type="entry name" value="HGSNAT_cat"/>
</dbReference>
<feature type="transmembrane region" description="Helical" evidence="1">
    <location>
        <begin position="58"/>
        <end position="79"/>
    </location>
</feature>
<keyword evidence="1" id="KW-1133">Transmembrane helix</keyword>
<keyword evidence="1" id="KW-0812">Transmembrane</keyword>
<evidence type="ECO:0000313" key="4">
    <source>
        <dbReference type="Proteomes" id="UP000332515"/>
    </source>
</evidence>
<feature type="transmembrane region" description="Helical" evidence="1">
    <location>
        <begin position="185"/>
        <end position="208"/>
    </location>
</feature>
<feature type="transmembrane region" description="Helical" evidence="1">
    <location>
        <begin position="143"/>
        <end position="165"/>
    </location>
</feature>
<evidence type="ECO:0000259" key="2">
    <source>
        <dbReference type="Pfam" id="PF07786"/>
    </source>
</evidence>
<dbReference type="RefSeq" id="WP_153479401.1">
    <property type="nucleotide sequence ID" value="NZ_VWNA01000001.1"/>
</dbReference>
<dbReference type="Pfam" id="PF07786">
    <property type="entry name" value="HGSNAT_cat"/>
    <property type="match status" value="1"/>
</dbReference>
<protein>
    <submittedName>
        <fullName evidence="3">DUF1624 domain-containing protein</fullName>
    </submittedName>
</protein>
<feature type="transmembrane region" description="Helical" evidence="1">
    <location>
        <begin position="20"/>
        <end position="38"/>
    </location>
</feature>
<accession>A0A6A7Y2W9</accession>
<keyword evidence="4" id="KW-1185">Reference proteome</keyword>
<comment type="caution">
    <text evidence="3">The sequence shown here is derived from an EMBL/GenBank/DDBJ whole genome shotgun (WGS) entry which is preliminary data.</text>
</comment>
<proteinExistence type="predicted"/>
<name>A0A6A7Y2W9_9HYPH</name>
<dbReference type="AlphaFoldDB" id="A0A6A7Y2W9"/>
<organism evidence="3 4">
    <name type="scientific">Segnochrobactrum spirostomi</name>
    <dbReference type="NCBI Taxonomy" id="2608987"/>
    <lineage>
        <taxon>Bacteria</taxon>
        <taxon>Pseudomonadati</taxon>
        <taxon>Pseudomonadota</taxon>
        <taxon>Alphaproteobacteria</taxon>
        <taxon>Hyphomicrobiales</taxon>
        <taxon>Segnochrobactraceae</taxon>
        <taxon>Segnochrobactrum</taxon>
    </lineage>
</organism>
<dbReference type="Proteomes" id="UP000332515">
    <property type="component" value="Unassembled WGS sequence"/>
</dbReference>
<evidence type="ECO:0000313" key="3">
    <source>
        <dbReference type="EMBL" id="MQT12082.1"/>
    </source>
</evidence>
<feature type="domain" description="Heparan-alpha-glucosaminide N-acetyltransferase catalytic" evidence="2">
    <location>
        <begin position="18"/>
        <end position="240"/>
    </location>
</feature>
<feature type="transmembrane region" description="Helical" evidence="1">
    <location>
        <begin position="91"/>
        <end position="111"/>
    </location>
</feature>
<evidence type="ECO:0000256" key="1">
    <source>
        <dbReference type="SAM" id="Phobius"/>
    </source>
</evidence>
<reference evidence="3 4" key="1">
    <citation type="submission" date="2019-09" db="EMBL/GenBank/DDBJ databases">
        <title>Segnochrobactrum spirostomi gen. nov., sp. nov., isolated from the ciliate Spirostomum cf. yagiui and description of a novel family, Segnochrobactraceae fam. nov. within the order Rhizobiales of the class Alphaproteobacteria.</title>
        <authorList>
            <person name="Akter S."/>
            <person name="Shazib S.U.A."/>
            <person name="Shin M.K."/>
        </authorList>
    </citation>
    <scope>NUCLEOTIDE SEQUENCE [LARGE SCALE GENOMIC DNA]</scope>
    <source>
        <strain evidence="3 4">Sp-1</strain>
    </source>
</reference>
<feature type="transmembrane region" description="Helical" evidence="1">
    <location>
        <begin position="117"/>
        <end position="136"/>
    </location>
</feature>
<dbReference type="EMBL" id="VWNA01000001">
    <property type="protein sequence ID" value="MQT12082.1"/>
    <property type="molecule type" value="Genomic_DNA"/>
</dbReference>
<gene>
    <name evidence="3" type="ORF">F0357_05265</name>
</gene>
<keyword evidence="1" id="KW-0472">Membrane</keyword>
<sequence length="339" mass="36167">MTSFSAAASGGAAARSRRIVALDVARGIALLAMFVYHLSFDLSFYGFVPWNAGRDLGFVIFARTIAGSFLAISGVSLVLMTQRGLKPRVFLRRLLVLVAAAALVTIVTAFVLPDAMIRFGILHAIALTSVLALPFLRAPIPVVLLAAVAVVAAPHVLASPIFNGIGWVWLGLSTVTRSSMDYVPILPWFAPVLVGIAAARLALARGLVERIAAWRPRWRLPRAVAFLGRHTLPIYLIHQPIFIGIIELALMLGVTPPQQIADFQSACRLTCETAGAAAATCTAYCKCTADGIGDAGLWRAYAERRAGPVEQGKVDGISEMCRRKTVPPQDSSALDGISP</sequence>